<evidence type="ECO:0000313" key="2">
    <source>
        <dbReference type="Proteomes" id="UP000789525"/>
    </source>
</evidence>
<protein>
    <submittedName>
        <fullName evidence="1">9464_t:CDS:1</fullName>
    </submittedName>
</protein>
<dbReference type="EMBL" id="CAJVPT010060364">
    <property type="protein sequence ID" value="CAG8763570.1"/>
    <property type="molecule type" value="Genomic_DNA"/>
</dbReference>
<proteinExistence type="predicted"/>
<evidence type="ECO:0000313" key="1">
    <source>
        <dbReference type="EMBL" id="CAG8763570.1"/>
    </source>
</evidence>
<feature type="non-terminal residue" evidence="1">
    <location>
        <position position="184"/>
    </location>
</feature>
<accession>A0ACA9QTU5</accession>
<dbReference type="Proteomes" id="UP000789525">
    <property type="component" value="Unassembled WGS sequence"/>
</dbReference>
<keyword evidence="2" id="KW-1185">Reference proteome</keyword>
<name>A0ACA9QTU5_9GLOM</name>
<reference evidence="1" key="1">
    <citation type="submission" date="2021-06" db="EMBL/GenBank/DDBJ databases">
        <authorList>
            <person name="Kallberg Y."/>
            <person name="Tangrot J."/>
            <person name="Rosling A."/>
        </authorList>
    </citation>
    <scope>NUCLEOTIDE SEQUENCE</scope>
    <source>
        <strain evidence="1">CL356</strain>
    </source>
</reference>
<comment type="caution">
    <text evidence="1">The sequence shown here is derived from an EMBL/GenBank/DDBJ whole genome shotgun (WGS) entry which is preliminary data.</text>
</comment>
<organism evidence="1 2">
    <name type="scientific">Acaulospora colombiana</name>
    <dbReference type="NCBI Taxonomy" id="27376"/>
    <lineage>
        <taxon>Eukaryota</taxon>
        <taxon>Fungi</taxon>
        <taxon>Fungi incertae sedis</taxon>
        <taxon>Mucoromycota</taxon>
        <taxon>Glomeromycotina</taxon>
        <taxon>Glomeromycetes</taxon>
        <taxon>Diversisporales</taxon>
        <taxon>Acaulosporaceae</taxon>
        <taxon>Acaulospora</taxon>
    </lineage>
</organism>
<feature type="non-terminal residue" evidence="1">
    <location>
        <position position="1"/>
    </location>
</feature>
<sequence length="184" mass="19853">SLVSFGIKQRAIGEPAKTQEISNYKNTIGSLKRLLGRTVSDPEITEHEKKFITANLVDVHGTVGAKVNYAGETQNYSATQLVGMFLGKLRDIAAKELSAAVSDVVIAVPAWYTDVQRRALMDAAAIASLNPLRIINETTAVALGYGITKSDLPDPENPRHVIFIDVGHSNLTATVVAFAKNQLH</sequence>
<gene>
    <name evidence="1" type="ORF">ACOLOM_LOCUS13322</name>
</gene>